<dbReference type="Pfam" id="PF00519">
    <property type="entry name" value="PPV_E1_C"/>
    <property type="match status" value="1"/>
</dbReference>
<dbReference type="PROSITE" id="PS51206">
    <property type="entry name" value="SF3_HELICASE_1"/>
    <property type="match status" value="1"/>
</dbReference>
<dbReference type="GO" id="GO:0003677">
    <property type="term" value="F:DNA binding"/>
    <property type="evidence" value="ECO:0007669"/>
    <property type="project" value="InterPro"/>
</dbReference>
<dbReference type="InterPro" id="IPR001177">
    <property type="entry name" value="PPV_DNA_helicase_E1_C"/>
</dbReference>
<dbReference type="STRING" id="6211.A0A068Y0S4"/>
<evidence type="ECO:0000313" key="4">
    <source>
        <dbReference type="EMBL" id="CDS36692.1"/>
    </source>
</evidence>
<evidence type="ECO:0000256" key="1">
    <source>
        <dbReference type="ARBA" id="ARBA00022741"/>
    </source>
</evidence>
<reference evidence="4" key="1">
    <citation type="journal article" date="2013" name="Nature">
        <title>The genomes of four tapeworm species reveal adaptations to parasitism.</title>
        <authorList>
            <person name="Tsai I.J."/>
            <person name="Zarowiecki M."/>
            <person name="Holroyd N."/>
            <person name="Garciarrubio A."/>
            <person name="Sanchez-Flores A."/>
            <person name="Brooks K.L."/>
            <person name="Tracey A."/>
            <person name="Bobes R.J."/>
            <person name="Fragoso G."/>
            <person name="Sciutto E."/>
            <person name="Aslett M."/>
            <person name="Beasley H."/>
            <person name="Bennett H.M."/>
            <person name="Cai J."/>
            <person name="Camicia F."/>
            <person name="Clark R."/>
            <person name="Cucher M."/>
            <person name="De Silva N."/>
            <person name="Day T.A."/>
            <person name="Deplazes P."/>
            <person name="Estrada K."/>
            <person name="Fernandez C."/>
            <person name="Holland P.W."/>
            <person name="Hou J."/>
            <person name="Hu S."/>
            <person name="Huckvale T."/>
            <person name="Hung S.S."/>
            <person name="Kamenetzky L."/>
            <person name="Keane J.A."/>
            <person name="Kiss F."/>
            <person name="Koziol U."/>
            <person name="Lambert O."/>
            <person name="Liu K."/>
            <person name="Luo X."/>
            <person name="Luo Y."/>
            <person name="Macchiaroli N."/>
            <person name="Nichol S."/>
            <person name="Paps J."/>
            <person name="Parkinson J."/>
            <person name="Pouchkina-Stantcheva N."/>
            <person name="Riddiford N."/>
            <person name="Rosenzvit M."/>
            <person name="Salinas G."/>
            <person name="Wasmuth J.D."/>
            <person name="Zamanian M."/>
            <person name="Zheng Y."/>
            <person name="Cai X."/>
            <person name="Soberon X."/>
            <person name="Olson P.D."/>
            <person name="Laclette J.P."/>
            <person name="Brehm K."/>
            <person name="Berriman M."/>
            <person name="Garciarrubio A."/>
            <person name="Bobes R.J."/>
            <person name="Fragoso G."/>
            <person name="Sanchez-Flores A."/>
            <person name="Estrada K."/>
            <person name="Cevallos M.A."/>
            <person name="Morett E."/>
            <person name="Gonzalez V."/>
            <person name="Portillo T."/>
            <person name="Ochoa-Leyva A."/>
            <person name="Jose M.V."/>
            <person name="Sciutto E."/>
            <person name="Landa A."/>
            <person name="Jimenez L."/>
            <person name="Valdes V."/>
            <person name="Carrero J.C."/>
            <person name="Larralde C."/>
            <person name="Morales-Montor J."/>
            <person name="Limon-Lason J."/>
            <person name="Soberon X."/>
            <person name="Laclette J.P."/>
        </authorList>
    </citation>
    <scope>NUCLEOTIDE SEQUENCE [LARGE SCALE GENOMIC DNA]</scope>
</reference>
<organism evidence="4 5">
    <name type="scientific">Echinococcus multilocularis</name>
    <name type="common">Fox tapeworm</name>
    <dbReference type="NCBI Taxonomy" id="6211"/>
    <lineage>
        <taxon>Eukaryota</taxon>
        <taxon>Metazoa</taxon>
        <taxon>Spiralia</taxon>
        <taxon>Lophotrochozoa</taxon>
        <taxon>Platyhelminthes</taxon>
        <taxon>Cestoda</taxon>
        <taxon>Eucestoda</taxon>
        <taxon>Cyclophyllidea</taxon>
        <taxon>Taeniidae</taxon>
        <taxon>Echinococcus</taxon>
    </lineage>
</organism>
<dbReference type="GO" id="GO:0005524">
    <property type="term" value="F:ATP binding"/>
    <property type="evidence" value="ECO:0007669"/>
    <property type="project" value="UniProtKB-KW"/>
</dbReference>
<feature type="domain" description="SF3 helicase" evidence="3">
    <location>
        <begin position="112"/>
        <end position="278"/>
    </location>
</feature>
<gene>
    <name evidence="4" type="ORF">EmuJ_000383300</name>
</gene>
<dbReference type="GO" id="GO:0006260">
    <property type="term" value="P:DNA replication"/>
    <property type="evidence" value="ECO:0007669"/>
    <property type="project" value="InterPro"/>
</dbReference>
<evidence type="ECO:0000313" key="5">
    <source>
        <dbReference type="Proteomes" id="UP000017246"/>
    </source>
</evidence>
<dbReference type="SUPFAM" id="SSF52540">
    <property type="entry name" value="P-loop containing nucleoside triphosphate hydrolases"/>
    <property type="match status" value="1"/>
</dbReference>
<accession>A0A068Y0S4</accession>
<dbReference type="OrthoDB" id="6239126at2759"/>
<keyword evidence="1" id="KW-0547">Nucleotide-binding</keyword>
<evidence type="ECO:0000256" key="2">
    <source>
        <dbReference type="ARBA" id="ARBA00022840"/>
    </source>
</evidence>
<reference evidence="4" key="2">
    <citation type="submission" date="2015-11" db="EMBL/GenBank/DDBJ databases">
        <authorList>
            <person name="Zhang Y."/>
            <person name="Guo Z."/>
        </authorList>
    </citation>
    <scope>NUCLEOTIDE SEQUENCE</scope>
</reference>
<dbReference type="InterPro" id="IPR027417">
    <property type="entry name" value="P-loop_NTPase"/>
</dbReference>
<dbReference type="AlphaFoldDB" id="A0A068Y0S4"/>
<keyword evidence="5" id="KW-1185">Reference proteome</keyword>
<dbReference type="InterPro" id="IPR014015">
    <property type="entry name" value="Helicase_SF3_DNA-vir"/>
</dbReference>
<dbReference type="Gene3D" id="3.40.50.300">
    <property type="entry name" value="P-loop containing nucleotide triphosphate hydrolases"/>
    <property type="match status" value="1"/>
</dbReference>
<keyword evidence="2" id="KW-0067">ATP-binding</keyword>
<dbReference type="GO" id="GO:0003678">
    <property type="term" value="F:DNA helicase activity"/>
    <property type="evidence" value="ECO:0007669"/>
    <property type="project" value="InterPro"/>
</dbReference>
<name>A0A068Y0S4_ECHMU</name>
<evidence type="ECO:0000259" key="3">
    <source>
        <dbReference type="PROSITE" id="PS51206"/>
    </source>
</evidence>
<protein>
    <submittedName>
        <fullName evidence="4">Non capsid protein NS 1</fullName>
    </submittedName>
</protein>
<proteinExistence type="predicted"/>
<dbReference type="Proteomes" id="UP000017246">
    <property type="component" value="Unassembled WGS sequence"/>
</dbReference>
<sequence length="303" mass="34700">MNKSAKDEDKREVKRQKYIDLAEEIMRKVRSMNDMNKKFTYQETFRLMVDCGQYYHMVVRKALETERKMNVAHRRATDFMDLLKEELENVRNGSPSHLCAYPKNHSGPARRESIQWLEDMFSANAIAVVDFAITLRIIMNCEDEKINTLVLYGPTNTGKSLICKLMTSFLEHGSVMRRQEASAFAYEDLLNRKVALMEEPKICAANQQDLKQILGGEPFEVHIKYQNPDLLERLPVVVTTNEPLGVRLSDVDAAATEGRCKSYTLDKQICNANIDETVPAPPYKLCACDVAHLLLPIYELLAF</sequence>
<dbReference type="EMBL" id="LN902849">
    <property type="protein sequence ID" value="CDS36692.1"/>
    <property type="molecule type" value="Genomic_DNA"/>
</dbReference>